<evidence type="ECO:0000313" key="3">
    <source>
        <dbReference type="Proteomes" id="UP001285908"/>
    </source>
</evidence>
<feature type="compositionally biased region" description="Polar residues" evidence="1">
    <location>
        <begin position="136"/>
        <end position="154"/>
    </location>
</feature>
<evidence type="ECO:0000256" key="1">
    <source>
        <dbReference type="SAM" id="MobiDB-lite"/>
    </source>
</evidence>
<dbReference type="GeneID" id="87876098"/>
<comment type="caution">
    <text evidence="2">The sequence shown here is derived from an EMBL/GenBank/DDBJ whole genome shotgun (WGS) entry which is preliminary data.</text>
</comment>
<dbReference type="Proteomes" id="UP001285908">
    <property type="component" value="Unassembled WGS sequence"/>
</dbReference>
<accession>A0AAJ0HYB3</accession>
<proteinExistence type="predicted"/>
<feature type="compositionally biased region" description="Basic and acidic residues" evidence="1">
    <location>
        <begin position="547"/>
        <end position="569"/>
    </location>
</feature>
<dbReference type="RefSeq" id="XP_062687876.1">
    <property type="nucleotide sequence ID" value="XM_062838476.1"/>
</dbReference>
<feature type="compositionally biased region" description="Basic residues" evidence="1">
    <location>
        <begin position="42"/>
        <end position="55"/>
    </location>
</feature>
<protein>
    <submittedName>
        <fullName evidence="2">Uncharacterized protein</fullName>
    </submittedName>
</protein>
<dbReference type="EMBL" id="JAULSX010000013">
    <property type="protein sequence ID" value="KAK3484822.1"/>
    <property type="molecule type" value="Genomic_DNA"/>
</dbReference>
<gene>
    <name evidence="2" type="ORF">B0T23DRAFT_400311</name>
</gene>
<keyword evidence="3" id="KW-1185">Reference proteome</keyword>
<organism evidence="2 3">
    <name type="scientific">Neurospora hispaniola</name>
    <dbReference type="NCBI Taxonomy" id="588809"/>
    <lineage>
        <taxon>Eukaryota</taxon>
        <taxon>Fungi</taxon>
        <taxon>Dikarya</taxon>
        <taxon>Ascomycota</taxon>
        <taxon>Pezizomycotina</taxon>
        <taxon>Sordariomycetes</taxon>
        <taxon>Sordariomycetidae</taxon>
        <taxon>Sordariales</taxon>
        <taxon>Sordariaceae</taxon>
        <taxon>Neurospora</taxon>
    </lineage>
</organism>
<evidence type="ECO:0000313" key="2">
    <source>
        <dbReference type="EMBL" id="KAK3484822.1"/>
    </source>
</evidence>
<dbReference type="AlphaFoldDB" id="A0AAJ0HYB3"/>
<feature type="compositionally biased region" description="Basic and acidic residues" evidence="1">
    <location>
        <begin position="15"/>
        <end position="41"/>
    </location>
</feature>
<sequence length="569" mass="64192">MQENKQGLGGGPTLKWKERDWRPATEGSKGSRCDKAESGSHRDRRIARSVARRPSTKGIDGTKNGASTLRILSHGRPPTITPPYFSGRMGNFSDFNCICFYLYPSFFFLFDNLILEARVQQNIRTAKNSKMEPDLSMSTGFPTPGSSSQEESFDNKVTSNDDMMDFMIGDEFDHFLGDLELHNAGCNHPVQNQGQPAFEQLQNQQILQQLVDPTAFPQLMEQRELNQVAPDQGQGSHQFAAVDYAHAGKTISEMMAEEDNNTYQGYIISHEQAERLEADYIQLASTQVAATIPAASLADLPGPDEERQWRKAIFEAIRDFRNVVNKPRRKDTKDKNGNIIKTEWIENTHVRRVREMKGAATELMGDKILTLAINAHKGISGIPPWVDKKAWKLESFPSFDERMKSVLEGLRTNKSIAHSFIQVDPTKRFVAGPKAEVRVMNQGKQGNIDGNEKRGNLISEGREARKSEGGRPARRFVAAPMREVRVKQDNMDGNEKKGGLIDEGWQARQKEPQAMAIMILNLVVRQSVVEEVIAEYGVRLMKPAKQGQEEKKVSQRDKKLEQRERVHDI</sequence>
<name>A0AAJ0HYB3_9PEZI</name>
<reference evidence="2 3" key="1">
    <citation type="journal article" date="2023" name="Mol. Phylogenet. Evol.">
        <title>Genome-scale phylogeny and comparative genomics of the fungal order Sordariales.</title>
        <authorList>
            <person name="Hensen N."/>
            <person name="Bonometti L."/>
            <person name="Westerberg I."/>
            <person name="Brannstrom I.O."/>
            <person name="Guillou S."/>
            <person name="Cros-Aarteil S."/>
            <person name="Calhoun S."/>
            <person name="Haridas S."/>
            <person name="Kuo A."/>
            <person name="Mondo S."/>
            <person name="Pangilinan J."/>
            <person name="Riley R."/>
            <person name="LaButti K."/>
            <person name="Andreopoulos B."/>
            <person name="Lipzen A."/>
            <person name="Chen C."/>
            <person name="Yan M."/>
            <person name="Daum C."/>
            <person name="Ng V."/>
            <person name="Clum A."/>
            <person name="Steindorff A."/>
            <person name="Ohm R.A."/>
            <person name="Martin F."/>
            <person name="Silar P."/>
            <person name="Natvig D.O."/>
            <person name="Lalanne C."/>
            <person name="Gautier V."/>
            <person name="Ament-Velasquez S.L."/>
            <person name="Kruys A."/>
            <person name="Hutchinson M.I."/>
            <person name="Powell A.J."/>
            <person name="Barry K."/>
            <person name="Miller A.N."/>
            <person name="Grigoriev I.V."/>
            <person name="Debuchy R."/>
            <person name="Gladieux P."/>
            <person name="Hiltunen Thoren M."/>
            <person name="Johannesson H."/>
        </authorList>
    </citation>
    <scope>NUCLEOTIDE SEQUENCE [LARGE SCALE GENOMIC DNA]</scope>
    <source>
        <strain evidence="2 3">FGSC 10403</strain>
    </source>
</reference>
<feature type="region of interest" description="Disordered" evidence="1">
    <location>
        <begin position="544"/>
        <end position="569"/>
    </location>
</feature>
<feature type="region of interest" description="Disordered" evidence="1">
    <location>
        <begin position="1"/>
        <end position="73"/>
    </location>
</feature>
<feature type="region of interest" description="Disordered" evidence="1">
    <location>
        <begin position="130"/>
        <end position="154"/>
    </location>
</feature>